<dbReference type="InterPro" id="IPR032508">
    <property type="entry name" value="FecR_C"/>
</dbReference>
<evidence type="ECO:0000256" key="1">
    <source>
        <dbReference type="SAM" id="Phobius"/>
    </source>
</evidence>
<dbReference type="PIRSF" id="PIRSF018266">
    <property type="entry name" value="FecR"/>
    <property type="match status" value="1"/>
</dbReference>
<comment type="caution">
    <text evidence="4">The sequence shown here is derived from an EMBL/GenBank/DDBJ whole genome shotgun (WGS) entry which is preliminary data.</text>
</comment>
<dbReference type="Gene3D" id="3.55.50.30">
    <property type="match status" value="1"/>
</dbReference>
<dbReference type="AlphaFoldDB" id="A0A9D1XQ93"/>
<keyword evidence="1" id="KW-0472">Membrane</keyword>
<dbReference type="InterPro" id="IPR006860">
    <property type="entry name" value="FecR"/>
</dbReference>
<feature type="domain" description="FecR protein" evidence="2">
    <location>
        <begin position="104"/>
        <end position="196"/>
    </location>
</feature>
<dbReference type="Pfam" id="PF04773">
    <property type="entry name" value="FecR"/>
    <property type="match status" value="1"/>
</dbReference>
<evidence type="ECO:0000259" key="3">
    <source>
        <dbReference type="Pfam" id="PF16344"/>
    </source>
</evidence>
<reference evidence="4" key="1">
    <citation type="journal article" date="2021" name="PeerJ">
        <title>Extensive microbial diversity within the chicken gut microbiome revealed by metagenomics and culture.</title>
        <authorList>
            <person name="Gilroy R."/>
            <person name="Ravi A."/>
            <person name="Getino M."/>
            <person name="Pursley I."/>
            <person name="Horton D.L."/>
            <person name="Alikhan N.F."/>
            <person name="Baker D."/>
            <person name="Gharbi K."/>
            <person name="Hall N."/>
            <person name="Watson M."/>
            <person name="Adriaenssens E.M."/>
            <person name="Foster-Nyarko E."/>
            <person name="Jarju S."/>
            <person name="Secka A."/>
            <person name="Antonio M."/>
            <person name="Oren A."/>
            <person name="Chaudhuri R.R."/>
            <person name="La Ragione R."/>
            <person name="Hildebrand F."/>
            <person name="Pallen M.J."/>
        </authorList>
    </citation>
    <scope>NUCLEOTIDE SEQUENCE</scope>
    <source>
        <strain evidence="4">ChiHecec2B26-12326</strain>
    </source>
</reference>
<dbReference type="EMBL" id="DXEN01000010">
    <property type="protein sequence ID" value="HIX85281.1"/>
    <property type="molecule type" value="Genomic_DNA"/>
</dbReference>
<accession>A0A9D1XQ93</accession>
<feature type="domain" description="Protein FecR C-terminal" evidence="3">
    <location>
        <begin position="240"/>
        <end position="308"/>
    </location>
</feature>
<name>A0A9D1XQ93_9BACT</name>
<reference evidence="4" key="2">
    <citation type="submission" date="2021-04" db="EMBL/GenBank/DDBJ databases">
        <authorList>
            <person name="Gilroy R."/>
        </authorList>
    </citation>
    <scope>NUCLEOTIDE SEQUENCE</scope>
    <source>
        <strain evidence="4">ChiHecec2B26-12326</strain>
    </source>
</reference>
<dbReference type="InterPro" id="IPR012373">
    <property type="entry name" value="Ferrdict_sens_TM"/>
</dbReference>
<dbReference type="FunFam" id="2.60.120.1440:FF:000001">
    <property type="entry name" value="Putative anti-sigma factor"/>
    <property type="match status" value="1"/>
</dbReference>
<organism evidence="4 5">
    <name type="scientific">Candidatus Parabacteroides intestinigallinarum</name>
    <dbReference type="NCBI Taxonomy" id="2838722"/>
    <lineage>
        <taxon>Bacteria</taxon>
        <taxon>Pseudomonadati</taxon>
        <taxon>Bacteroidota</taxon>
        <taxon>Bacteroidia</taxon>
        <taxon>Bacteroidales</taxon>
        <taxon>Tannerellaceae</taxon>
        <taxon>Parabacteroides</taxon>
    </lineage>
</organism>
<evidence type="ECO:0000313" key="4">
    <source>
        <dbReference type="EMBL" id="HIX85281.1"/>
    </source>
</evidence>
<dbReference type="PANTHER" id="PTHR30273">
    <property type="entry name" value="PERIPLASMIC SIGNAL SENSOR AND SIGMA FACTOR ACTIVATOR FECR-RELATED"/>
    <property type="match status" value="1"/>
</dbReference>
<dbReference type="PANTHER" id="PTHR30273:SF2">
    <property type="entry name" value="PROTEIN FECR"/>
    <property type="match status" value="1"/>
</dbReference>
<proteinExistence type="predicted"/>
<feature type="transmembrane region" description="Helical" evidence="1">
    <location>
        <begin position="67"/>
        <end position="88"/>
    </location>
</feature>
<evidence type="ECO:0000313" key="5">
    <source>
        <dbReference type="Proteomes" id="UP000823847"/>
    </source>
</evidence>
<gene>
    <name evidence="4" type="ORF">H9848_01565</name>
</gene>
<dbReference type="Gene3D" id="2.60.120.1440">
    <property type="match status" value="1"/>
</dbReference>
<sequence length="310" mass="36113">MRINQDILVRYFLGQASEEEKERIHQWIEADEANRKRFIRERIRFDATILADRPSSRRTKQTRMPAYVRWSLRIAAVVVSLLLIGYVYEHQRVSRMARTFQCVHVPAGNRTNLQLSDGTNVWLNANTTLRYPAVFSEREREIQLDGEAYFEVAKGEKPFIVRTDKYCVEVLGTTFDVEAYADKADFKATLYEGKVKLYQPAHAESVYLSPGQTAELVGDTLRVSTTADKSGSSWKDGIITIESQSFEEIMRELEKYYDVHIVIRNQQVKDLGYRGKFRIADGVEHALRVLRYDFPFQYTRDEETNTIYIH</sequence>
<keyword evidence="1" id="KW-1133">Transmembrane helix</keyword>
<dbReference type="GO" id="GO:0016989">
    <property type="term" value="F:sigma factor antagonist activity"/>
    <property type="evidence" value="ECO:0007669"/>
    <property type="project" value="TreeGrafter"/>
</dbReference>
<dbReference type="Pfam" id="PF16344">
    <property type="entry name" value="FecR_C"/>
    <property type="match status" value="1"/>
</dbReference>
<dbReference type="Proteomes" id="UP000823847">
    <property type="component" value="Unassembled WGS sequence"/>
</dbReference>
<protein>
    <submittedName>
        <fullName evidence="4">FecR domain-containing protein</fullName>
    </submittedName>
</protein>
<evidence type="ECO:0000259" key="2">
    <source>
        <dbReference type="Pfam" id="PF04773"/>
    </source>
</evidence>
<keyword evidence="1" id="KW-0812">Transmembrane</keyword>